<evidence type="ECO:0000313" key="7">
    <source>
        <dbReference type="Proteomes" id="UP000285750"/>
    </source>
</evidence>
<evidence type="ECO:0000313" key="2">
    <source>
        <dbReference type="EMBL" id="RGK57366.1"/>
    </source>
</evidence>
<evidence type="ECO:0000313" key="4">
    <source>
        <dbReference type="EMBL" id="RGS08248.1"/>
    </source>
</evidence>
<evidence type="ECO:0000313" key="5">
    <source>
        <dbReference type="Proteomes" id="UP000260814"/>
    </source>
</evidence>
<dbReference type="Proteomes" id="UP000260862">
    <property type="component" value="Unassembled WGS sequence"/>
</dbReference>
<feature type="signal peptide" evidence="1">
    <location>
        <begin position="1"/>
        <end position="18"/>
    </location>
</feature>
<keyword evidence="1" id="KW-0732">Signal</keyword>
<organism evidence="2 6">
    <name type="scientific">Phocaeicola plebeius</name>
    <dbReference type="NCBI Taxonomy" id="310297"/>
    <lineage>
        <taxon>Bacteria</taxon>
        <taxon>Pseudomonadati</taxon>
        <taxon>Bacteroidota</taxon>
        <taxon>Bacteroidia</taxon>
        <taxon>Bacteroidales</taxon>
        <taxon>Bacteroidaceae</taxon>
        <taxon>Phocaeicola</taxon>
    </lineage>
</organism>
<evidence type="ECO:0000313" key="3">
    <source>
        <dbReference type="EMBL" id="RGM91416.1"/>
    </source>
</evidence>
<dbReference type="EMBL" id="QSTW01000008">
    <property type="protein sequence ID" value="RGM91416.1"/>
    <property type="molecule type" value="Genomic_DNA"/>
</dbReference>
<dbReference type="EMBL" id="QRUY01000011">
    <property type="protein sequence ID" value="RGS08248.1"/>
    <property type="molecule type" value="Genomic_DNA"/>
</dbReference>
<dbReference type="Proteomes" id="UP000285750">
    <property type="component" value="Unassembled WGS sequence"/>
</dbReference>
<keyword evidence="6" id="KW-1185">Reference proteome</keyword>
<name>A0A3E4N5G6_9BACT</name>
<comment type="caution">
    <text evidence="2">The sequence shown here is derived from an EMBL/GenBank/DDBJ whole genome shotgun (WGS) entry which is preliminary data.</text>
</comment>
<dbReference type="AlphaFoldDB" id="A0A3E4N5G6"/>
<protein>
    <submittedName>
        <fullName evidence="2">SusD/RagB family nutrient-binding outer membrane lipoprotein</fullName>
    </submittedName>
</protein>
<dbReference type="EMBL" id="QSQT01000005">
    <property type="protein sequence ID" value="RGK57366.1"/>
    <property type="molecule type" value="Genomic_DNA"/>
</dbReference>
<evidence type="ECO:0000313" key="6">
    <source>
        <dbReference type="Proteomes" id="UP000260862"/>
    </source>
</evidence>
<proteinExistence type="predicted"/>
<evidence type="ECO:0000256" key="1">
    <source>
        <dbReference type="SAM" id="SignalP"/>
    </source>
</evidence>
<keyword evidence="2" id="KW-0449">Lipoprotein</keyword>
<accession>A0A3E4N5G6</accession>
<dbReference type="Pfam" id="PF12771">
    <property type="entry name" value="SusD-like_2"/>
    <property type="match status" value="1"/>
</dbReference>
<reference evidence="5 6" key="1">
    <citation type="submission" date="2018-08" db="EMBL/GenBank/DDBJ databases">
        <title>A genome reference for cultivated species of the human gut microbiota.</title>
        <authorList>
            <person name="Zou Y."/>
            <person name="Xue W."/>
            <person name="Luo G."/>
        </authorList>
    </citation>
    <scope>NUCLEOTIDE SEQUENCE [LARGE SCALE GENOMIC DNA]</scope>
    <source>
        <strain evidence="4 7">AF24-16AC</strain>
        <strain evidence="3 5">OM06-2</strain>
        <strain evidence="2 6">TF10-3AC</strain>
    </source>
</reference>
<dbReference type="InterPro" id="IPR011990">
    <property type="entry name" value="TPR-like_helical_dom_sf"/>
</dbReference>
<feature type="chain" id="PRO_5041810546" evidence="1">
    <location>
        <begin position="19"/>
        <end position="588"/>
    </location>
</feature>
<dbReference type="Gene3D" id="1.25.40.390">
    <property type="match status" value="1"/>
</dbReference>
<dbReference type="SUPFAM" id="SSF48452">
    <property type="entry name" value="TPR-like"/>
    <property type="match status" value="1"/>
</dbReference>
<dbReference type="Proteomes" id="UP000260814">
    <property type="component" value="Unassembled WGS sequence"/>
</dbReference>
<dbReference type="PROSITE" id="PS51257">
    <property type="entry name" value="PROKAR_LIPOPROTEIN"/>
    <property type="match status" value="1"/>
</dbReference>
<gene>
    <name evidence="4" type="ORF">DWY14_06445</name>
    <name evidence="3" type="ORF">DXB87_07880</name>
    <name evidence="2" type="ORF">DXD04_03900</name>
</gene>
<sequence>MKFNIYKSIAVCSLVALAGCHDFEEMNTNPYQPGYIPEATENVSPNGYDIDYQLSEKALASLKERESGIGSTLYGFFYDGAWDNYQTTTNLTHDIYAGYTGNNVNGFLTQAPTYAYTEGWSANRWNQFYDKRSNAEYSELIRTFWFCDKNKYHAAFYISRIYYAFLLSMQTDTYGDIPLEYYIKGAAPVSEQVSYTKQEDVYAAIFYLLDQAITELNNNRSNNWDGLNSTNDIYYGGDVDKWIRFANTLRLRLALRISNVNPEEAKKQGEAALNGGVMQSHEDRLALIPKYRNNPSENQNVFAEFFSWGSGSTVLLTKEMEWAFKNQALKEGAGNFTEEFNTEESKCYLDPRCEMLWFRPSSYADLNQAIPEQSKKSFNGVRNGALNIGGSYLTTYSSARCCVADDAMDPTHAWWYKGTEYVWMGYPEALFLQAEAALRGWNGGSIAQAKQLYLDGVKASMEYYQISSSDYQPYIDHLNGLSAFDGTDKEAILEQIITQKWIAVFPNGNEGWAEVRRTDYPRYLLVVEGGNNSGGEIYDTKLIKRISYPDREEENPNRPDITQGDRVWWDVADTMDDNGKWQTPHNFR</sequence>
<dbReference type="InterPro" id="IPR041662">
    <property type="entry name" value="SusD-like_2"/>
</dbReference>
<dbReference type="RefSeq" id="WP_117671062.1">
    <property type="nucleotide sequence ID" value="NZ_CABOGR010000005.1"/>
</dbReference>